<proteinExistence type="inferred from homology"/>
<keyword evidence="2" id="KW-0648">Protein biosynthesis</keyword>
<dbReference type="AlphaFoldDB" id="U6L027"/>
<evidence type="ECO:0000313" key="7">
    <source>
        <dbReference type="Proteomes" id="UP000030747"/>
    </source>
</evidence>
<dbReference type="PANTHER" id="PTHR20982">
    <property type="entry name" value="RIBOSOME RECYCLING FACTOR"/>
    <property type="match status" value="1"/>
</dbReference>
<dbReference type="Gene3D" id="3.30.1360.40">
    <property type="match status" value="1"/>
</dbReference>
<dbReference type="InterPro" id="IPR036191">
    <property type="entry name" value="RRF_sf"/>
</dbReference>
<reference evidence="6" key="2">
    <citation type="submission" date="2013-10" db="EMBL/GenBank/DDBJ databases">
        <authorList>
            <person name="Aslett M."/>
        </authorList>
    </citation>
    <scope>NUCLEOTIDE SEQUENCE [LARGE SCALE GENOMIC DNA]</scope>
    <source>
        <strain evidence="6">Houghton</strain>
    </source>
</reference>
<comment type="similarity">
    <text evidence="1">Belongs to the RRF family.</text>
</comment>
<dbReference type="Gene3D" id="1.10.132.20">
    <property type="entry name" value="Ribosome-recycling factor"/>
    <property type="match status" value="1"/>
</dbReference>
<dbReference type="Pfam" id="PF01765">
    <property type="entry name" value="RRF"/>
    <property type="match status" value="1"/>
</dbReference>
<sequence>MKRMLKKINVVREEEAAEAGSWREQQQQQQQQQHRRGGKAAGCFDLQAAEAAAEAAAAAAQQQMNEQLQHLAARLKEMNLSRPQVETFEEIRVQGSNKRLGDLSQVQIKGSSVVVLSLFSEHSLPKVISALRKVDDNWRIVEEGPTTIRVQLPKMTEELRNSFAAQAKAAAEECKVHIRRVRQEARGKLRVLFKDSSSSEGSKRDEEQQLQQITDAAIKQATQLLSEKLKQLAATRA</sequence>
<dbReference type="InterPro" id="IPR002661">
    <property type="entry name" value="Ribosome_recyc_fac"/>
</dbReference>
<evidence type="ECO:0000256" key="2">
    <source>
        <dbReference type="ARBA" id="ARBA00022917"/>
    </source>
</evidence>
<dbReference type="OrthoDB" id="332019at2759"/>
<dbReference type="VEuPathDB" id="ToxoDB:ETH_00014315"/>
<protein>
    <submittedName>
        <fullName evidence="6">Ribosome recycling factor domain-containing protein, putative</fullName>
    </submittedName>
</protein>
<dbReference type="RefSeq" id="XP_013233283.1">
    <property type="nucleotide sequence ID" value="XM_013377829.1"/>
</dbReference>
<dbReference type="OMA" id="GKCDKVF"/>
<feature type="domain" description="Ribosome recycling factor" evidence="5">
    <location>
        <begin position="73"/>
        <end position="232"/>
    </location>
</feature>
<name>U6L027_EIMTE</name>
<dbReference type="VEuPathDB" id="ToxoDB:ETH2_1588800"/>
<reference evidence="6" key="1">
    <citation type="submission" date="2013-10" db="EMBL/GenBank/DDBJ databases">
        <title>Genomic analysis of the causative agents of coccidiosis in chickens.</title>
        <authorList>
            <person name="Reid A.J."/>
            <person name="Blake D."/>
            <person name="Billington K."/>
            <person name="Browne H."/>
            <person name="Dunn M."/>
            <person name="Hung S."/>
            <person name="Kawahara F."/>
            <person name="Miranda-Saavedra D."/>
            <person name="Mourier T."/>
            <person name="Nagra H."/>
            <person name="Otto T.D."/>
            <person name="Rawlings N."/>
            <person name="Sanchez A."/>
            <person name="Sanders M."/>
            <person name="Subramaniam C."/>
            <person name="Tay Y."/>
            <person name="Dear P."/>
            <person name="Doerig C."/>
            <person name="Gruber A."/>
            <person name="Parkinson J."/>
            <person name="Shirley M."/>
            <person name="Wan K.L."/>
            <person name="Berriman M."/>
            <person name="Tomley F."/>
            <person name="Pain A."/>
        </authorList>
    </citation>
    <scope>NUCLEOTIDE SEQUENCE [LARGE SCALE GENOMIC DNA]</scope>
    <source>
        <strain evidence="6">Houghton</strain>
    </source>
</reference>
<evidence type="ECO:0000256" key="4">
    <source>
        <dbReference type="SAM" id="MobiDB-lite"/>
    </source>
</evidence>
<accession>U6L027</accession>
<dbReference type="GeneID" id="25252020"/>
<dbReference type="GO" id="GO:0043023">
    <property type="term" value="F:ribosomal large subunit binding"/>
    <property type="evidence" value="ECO:0007669"/>
    <property type="project" value="TreeGrafter"/>
</dbReference>
<dbReference type="GO" id="GO:0005739">
    <property type="term" value="C:mitochondrion"/>
    <property type="evidence" value="ECO:0007669"/>
    <property type="project" value="TreeGrafter"/>
</dbReference>
<dbReference type="Proteomes" id="UP000030747">
    <property type="component" value="Unassembled WGS sequence"/>
</dbReference>
<dbReference type="InterPro" id="IPR023584">
    <property type="entry name" value="Ribosome_recyc_fac_dom"/>
</dbReference>
<dbReference type="SUPFAM" id="SSF55194">
    <property type="entry name" value="Ribosome recycling factor, RRF"/>
    <property type="match status" value="1"/>
</dbReference>
<evidence type="ECO:0000256" key="3">
    <source>
        <dbReference type="SAM" id="Coils"/>
    </source>
</evidence>
<organism evidence="6 7">
    <name type="scientific">Eimeria tenella</name>
    <name type="common">Coccidian parasite</name>
    <dbReference type="NCBI Taxonomy" id="5802"/>
    <lineage>
        <taxon>Eukaryota</taxon>
        <taxon>Sar</taxon>
        <taxon>Alveolata</taxon>
        <taxon>Apicomplexa</taxon>
        <taxon>Conoidasida</taxon>
        <taxon>Coccidia</taxon>
        <taxon>Eucoccidiorida</taxon>
        <taxon>Eimeriorina</taxon>
        <taxon>Eimeriidae</taxon>
        <taxon>Eimeria</taxon>
    </lineage>
</organism>
<evidence type="ECO:0000259" key="5">
    <source>
        <dbReference type="Pfam" id="PF01765"/>
    </source>
</evidence>
<dbReference type="PANTHER" id="PTHR20982:SF3">
    <property type="entry name" value="MITOCHONDRIAL RIBOSOME RECYCLING FACTOR PSEUDO 1"/>
    <property type="match status" value="1"/>
</dbReference>
<keyword evidence="7" id="KW-1185">Reference proteome</keyword>
<keyword evidence="3" id="KW-0175">Coiled coil</keyword>
<evidence type="ECO:0000313" key="6">
    <source>
        <dbReference type="EMBL" id="CDJ42533.1"/>
    </source>
</evidence>
<dbReference type="EMBL" id="HG675722">
    <property type="protein sequence ID" value="CDJ42533.1"/>
    <property type="molecule type" value="Genomic_DNA"/>
</dbReference>
<dbReference type="GO" id="GO:0006412">
    <property type="term" value="P:translation"/>
    <property type="evidence" value="ECO:0007669"/>
    <property type="project" value="UniProtKB-KW"/>
</dbReference>
<evidence type="ECO:0000256" key="1">
    <source>
        <dbReference type="ARBA" id="ARBA00005912"/>
    </source>
</evidence>
<feature type="coiled-coil region" evidence="3">
    <location>
        <begin position="46"/>
        <end position="81"/>
    </location>
</feature>
<gene>
    <name evidence="6" type="ORF">ETH_00014315</name>
</gene>
<feature type="region of interest" description="Disordered" evidence="4">
    <location>
        <begin position="15"/>
        <end position="40"/>
    </location>
</feature>